<dbReference type="SUPFAM" id="SSF55486">
    <property type="entry name" value="Metalloproteases ('zincins'), catalytic domain"/>
    <property type="match status" value="1"/>
</dbReference>
<dbReference type="Gene3D" id="3.40.390.10">
    <property type="entry name" value="Collagenase (Catalytic Domain)"/>
    <property type="match status" value="1"/>
</dbReference>
<dbReference type="PROSITE" id="PS50214">
    <property type="entry name" value="DISINTEGRIN_2"/>
    <property type="match status" value="1"/>
</dbReference>
<evidence type="ECO:0000256" key="1">
    <source>
        <dbReference type="ARBA" id="ARBA00023157"/>
    </source>
</evidence>
<dbReference type="GO" id="GO:0009897">
    <property type="term" value="C:external side of plasma membrane"/>
    <property type="evidence" value="ECO:0007669"/>
    <property type="project" value="TreeGrafter"/>
</dbReference>
<dbReference type="Pfam" id="PF08516">
    <property type="entry name" value="ADAM_CR"/>
    <property type="match status" value="1"/>
</dbReference>
<feature type="domain" description="Disintegrin" evidence="3">
    <location>
        <begin position="172"/>
        <end position="247"/>
    </location>
</feature>
<keyword evidence="6" id="KW-1185">Reference proteome</keyword>
<sequence length="354" mass="39003">MTQVIEGVVMLNSIMHTIYTHNHLDVNIRALCIWNKRDNYDLRGRNTEGIVTSYGLWKYHGFFKYVTHDTSALLTGHAIGKPLNFSHYDGICNPNWGAFYVCVAHFHVFLGAGITAHVLGHNMGLNHDGSGCYCFRRSSCVMAPEPGVMDMFSNCSYARLHRRVNMWDPCLTPRCGDKIINQQEECDCGSIKACNQDKCCETNCALSYGSDCSIGGCCIGCKYAQPGTVCRDTPGICDLPEYCSGNTHCQSLFGYQIKDGSSACYTKLNVMGDRFGNCGMRVGTGGSRPVACEADDVHCGMLHCRNVLEIPGGGEHTTFRHIIVQDVQQERCFGYDVHHGTEVPEMGLVVDGAT</sequence>
<dbReference type="Proteomes" id="UP000551758">
    <property type="component" value="Unassembled WGS sequence"/>
</dbReference>
<name>A0A7J7F4B1_DICBM</name>
<feature type="non-terminal residue" evidence="5">
    <location>
        <position position="1"/>
    </location>
</feature>
<dbReference type="FunFam" id="4.10.70.10:FF:000003">
    <property type="entry name" value="Disintegrin and metalloproteinase domain-containing protein 17"/>
    <property type="match status" value="1"/>
</dbReference>
<evidence type="ECO:0000256" key="2">
    <source>
        <dbReference type="PROSITE-ProRule" id="PRU00276"/>
    </source>
</evidence>
<organism evidence="5 6">
    <name type="scientific">Diceros bicornis minor</name>
    <name type="common">South-central black rhinoceros</name>
    <dbReference type="NCBI Taxonomy" id="77932"/>
    <lineage>
        <taxon>Eukaryota</taxon>
        <taxon>Metazoa</taxon>
        <taxon>Chordata</taxon>
        <taxon>Craniata</taxon>
        <taxon>Vertebrata</taxon>
        <taxon>Euteleostomi</taxon>
        <taxon>Mammalia</taxon>
        <taxon>Eutheria</taxon>
        <taxon>Laurasiatheria</taxon>
        <taxon>Perissodactyla</taxon>
        <taxon>Rhinocerotidae</taxon>
        <taxon>Diceros</taxon>
    </lineage>
</organism>
<dbReference type="Gene3D" id="4.10.70.10">
    <property type="entry name" value="Disintegrin domain"/>
    <property type="match status" value="1"/>
</dbReference>
<comment type="caution">
    <text evidence="2">Lacks conserved residue(s) required for the propagation of feature annotation.</text>
</comment>
<dbReference type="SMART" id="SM00608">
    <property type="entry name" value="ACR"/>
    <property type="match status" value="1"/>
</dbReference>
<evidence type="ECO:0000313" key="5">
    <source>
        <dbReference type="EMBL" id="KAF5922860.1"/>
    </source>
</evidence>
<dbReference type="AlphaFoldDB" id="A0A7J7F4B1"/>
<comment type="caution">
    <text evidence="5">The sequence shown here is derived from an EMBL/GenBank/DDBJ whole genome shotgun (WGS) entry which is preliminary data.</text>
</comment>
<dbReference type="InterPro" id="IPR006586">
    <property type="entry name" value="ADAM_Cys-rich"/>
</dbReference>
<dbReference type="PROSITE" id="PS50215">
    <property type="entry name" value="ADAM_MEPRO"/>
    <property type="match status" value="1"/>
</dbReference>
<evidence type="ECO:0000259" key="3">
    <source>
        <dbReference type="PROSITE" id="PS50214"/>
    </source>
</evidence>
<dbReference type="InterPro" id="IPR001762">
    <property type="entry name" value="Disintegrin_dom"/>
</dbReference>
<dbReference type="GO" id="GO:0006508">
    <property type="term" value="P:proteolysis"/>
    <property type="evidence" value="ECO:0007669"/>
    <property type="project" value="InterPro"/>
</dbReference>
<dbReference type="SMART" id="SM00050">
    <property type="entry name" value="DISIN"/>
    <property type="match status" value="1"/>
</dbReference>
<protein>
    <submittedName>
        <fullName evidence="5">Uncharacterized protein</fullName>
    </submittedName>
</protein>
<accession>A0A7J7F4B1</accession>
<dbReference type="GO" id="GO:0046872">
    <property type="term" value="F:metal ion binding"/>
    <property type="evidence" value="ECO:0007669"/>
    <property type="project" value="UniProtKB-KW"/>
</dbReference>
<dbReference type="InterPro" id="IPR001590">
    <property type="entry name" value="Peptidase_M12B"/>
</dbReference>
<dbReference type="PANTHER" id="PTHR11905:SF167">
    <property type="entry name" value="A DISINTEGRIN AND METALLOPEPTIDASE DOMAIN 4-RELATED"/>
    <property type="match status" value="1"/>
</dbReference>
<dbReference type="InterPro" id="IPR024079">
    <property type="entry name" value="MetalloPept_cat_dom_sf"/>
</dbReference>
<feature type="binding site" evidence="2">
    <location>
        <position position="117"/>
    </location>
    <ligand>
        <name>Zn(2+)</name>
        <dbReference type="ChEBI" id="CHEBI:29105"/>
        <note>catalytic</note>
    </ligand>
</feature>
<feature type="binding site" evidence="2">
    <location>
        <position position="121"/>
    </location>
    <ligand>
        <name>Zn(2+)</name>
        <dbReference type="ChEBI" id="CHEBI:29105"/>
        <note>catalytic</note>
    </ligand>
</feature>
<dbReference type="InterPro" id="IPR036436">
    <property type="entry name" value="Disintegrin_dom_sf"/>
</dbReference>
<dbReference type="Pfam" id="PF01421">
    <property type="entry name" value="Reprolysin"/>
    <property type="match status" value="1"/>
</dbReference>
<evidence type="ECO:0000313" key="6">
    <source>
        <dbReference type="Proteomes" id="UP000551758"/>
    </source>
</evidence>
<gene>
    <name evidence="5" type="ORF">HPG69_013205</name>
</gene>
<dbReference type="GO" id="GO:0004222">
    <property type="term" value="F:metalloendopeptidase activity"/>
    <property type="evidence" value="ECO:0007669"/>
    <property type="project" value="InterPro"/>
</dbReference>
<feature type="binding site" evidence="2">
    <location>
        <position position="127"/>
    </location>
    <ligand>
        <name>Zn(2+)</name>
        <dbReference type="ChEBI" id="CHEBI:29105"/>
        <note>catalytic</note>
    </ligand>
</feature>
<dbReference type="InterPro" id="IPR034027">
    <property type="entry name" value="Reprolysin_adamalysin"/>
</dbReference>
<keyword evidence="2" id="KW-0479">Metal-binding</keyword>
<keyword evidence="2" id="KW-0862">Zinc</keyword>
<dbReference type="GO" id="GO:0008584">
    <property type="term" value="P:male gonad development"/>
    <property type="evidence" value="ECO:0007669"/>
    <property type="project" value="TreeGrafter"/>
</dbReference>
<dbReference type="GO" id="GO:1990913">
    <property type="term" value="C:sperm head plasma membrane"/>
    <property type="evidence" value="ECO:0007669"/>
    <property type="project" value="TreeGrafter"/>
</dbReference>
<dbReference type="EMBL" id="JACDTQ010001386">
    <property type="protein sequence ID" value="KAF5922860.1"/>
    <property type="molecule type" value="Genomic_DNA"/>
</dbReference>
<feature type="domain" description="Peptidase M12B" evidence="4">
    <location>
        <begin position="1"/>
        <end position="169"/>
    </location>
</feature>
<keyword evidence="1" id="KW-1015">Disulfide bond</keyword>
<reference evidence="5 6" key="1">
    <citation type="journal article" date="2020" name="Mol. Biol. Evol.">
        <title>Interspecific Gene Flow and the Evolution of Specialization in Black and White Rhinoceros.</title>
        <authorList>
            <person name="Moodley Y."/>
            <person name="Westbury M.V."/>
            <person name="Russo I.M."/>
            <person name="Gopalakrishnan S."/>
            <person name="Rakotoarivelo A."/>
            <person name="Olsen R.A."/>
            <person name="Prost S."/>
            <person name="Tunstall T."/>
            <person name="Ryder O.A."/>
            <person name="Dalen L."/>
            <person name="Bruford M.W."/>
        </authorList>
    </citation>
    <scope>NUCLEOTIDE SEQUENCE [LARGE SCALE GENOMIC DNA]</scope>
    <source>
        <strain evidence="5">SBR-YM</strain>
        <tissue evidence="5">Skin</tissue>
    </source>
</reference>
<proteinExistence type="predicted"/>
<dbReference type="SUPFAM" id="SSF57552">
    <property type="entry name" value="Blood coagulation inhibitor (disintegrin)"/>
    <property type="match status" value="1"/>
</dbReference>
<dbReference type="CDD" id="cd04269">
    <property type="entry name" value="ZnMc_adamalysin_II_like"/>
    <property type="match status" value="1"/>
</dbReference>
<dbReference type="PANTHER" id="PTHR11905">
    <property type="entry name" value="ADAM A DISINTEGRIN AND METALLOPROTEASE DOMAIN"/>
    <property type="match status" value="1"/>
</dbReference>
<evidence type="ECO:0000259" key="4">
    <source>
        <dbReference type="PROSITE" id="PS50215"/>
    </source>
</evidence>